<evidence type="ECO:0000313" key="3">
    <source>
        <dbReference type="Proteomes" id="UP000034135"/>
    </source>
</evidence>
<dbReference type="PANTHER" id="PTHR34322">
    <property type="entry name" value="TRANSPOSASE, Y1_TNP DOMAIN-CONTAINING"/>
    <property type="match status" value="1"/>
</dbReference>
<dbReference type="InterPro" id="IPR036515">
    <property type="entry name" value="Transposase_17_sf"/>
</dbReference>
<dbReference type="EMBL" id="LCEB01000027">
    <property type="protein sequence ID" value="KKS64378.1"/>
    <property type="molecule type" value="Genomic_DNA"/>
</dbReference>
<dbReference type="SUPFAM" id="SSF143422">
    <property type="entry name" value="Transposase IS200-like"/>
    <property type="match status" value="1"/>
</dbReference>
<name>A0A0G1DQ39_9BACT</name>
<feature type="domain" description="Transposase IS200-like" evidence="1">
    <location>
        <begin position="11"/>
        <end position="159"/>
    </location>
</feature>
<dbReference type="Proteomes" id="UP000034135">
    <property type="component" value="Unassembled WGS sequence"/>
</dbReference>
<dbReference type="PANTHER" id="PTHR34322:SF2">
    <property type="entry name" value="TRANSPOSASE IS200-LIKE DOMAIN-CONTAINING PROTEIN"/>
    <property type="match status" value="1"/>
</dbReference>
<gene>
    <name evidence="2" type="ORF">UV33_C0027G0005</name>
</gene>
<reference evidence="2 3" key="1">
    <citation type="journal article" date="2015" name="Nature">
        <title>rRNA introns, odd ribosomes, and small enigmatic genomes across a large radiation of phyla.</title>
        <authorList>
            <person name="Brown C.T."/>
            <person name="Hug L.A."/>
            <person name="Thomas B.C."/>
            <person name="Sharon I."/>
            <person name="Castelle C.J."/>
            <person name="Singh A."/>
            <person name="Wilkins M.J."/>
            <person name="Williams K.H."/>
            <person name="Banfield J.F."/>
        </authorList>
    </citation>
    <scope>NUCLEOTIDE SEQUENCE [LARGE SCALE GENOMIC DNA]</scope>
</reference>
<dbReference type="AlphaFoldDB" id="A0A0G1DQ39"/>
<evidence type="ECO:0000313" key="2">
    <source>
        <dbReference type="EMBL" id="KKS64378.1"/>
    </source>
</evidence>
<sequence length="235" mass="28091">MASKNSVKIYSPDTYYHLYNRGVEKRLIFQDEQDYAVFLLYLKEYLLPKDEKMLNKKLANPNTSYKEKDKILRLLRLNNFYGEIQLTAYCLMPNHFHFLIKQKSENSIDKFMNSLCLRYAKFFNTKYKRVGRLFQDVYKAVIVESEPQLLYLTSYIHRNPLRNKNLKSASPEVVWRAYFSKPSSYPEYLGQRNTEWIHQEEILGYFSKTDPNLDYQAFVEQTNDITPIQKIVLDP</sequence>
<proteinExistence type="predicted"/>
<dbReference type="InterPro" id="IPR002686">
    <property type="entry name" value="Transposase_17"/>
</dbReference>
<dbReference type="GO" id="GO:0003677">
    <property type="term" value="F:DNA binding"/>
    <property type="evidence" value="ECO:0007669"/>
    <property type="project" value="InterPro"/>
</dbReference>
<accession>A0A0G1DQ39</accession>
<protein>
    <recommendedName>
        <fullName evidence="1">Transposase IS200-like domain-containing protein</fullName>
    </recommendedName>
</protein>
<dbReference type="SMART" id="SM01321">
    <property type="entry name" value="Y1_Tnp"/>
    <property type="match status" value="1"/>
</dbReference>
<organism evidence="2 3">
    <name type="scientific">Candidatus Daviesbacteria bacterium GW2011_GWA1_42_6</name>
    <dbReference type="NCBI Taxonomy" id="1618420"/>
    <lineage>
        <taxon>Bacteria</taxon>
        <taxon>Candidatus Daviesiibacteriota</taxon>
    </lineage>
</organism>
<evidence type="ECO:0000259" key="1">
    <source>
        <dbReference type="SMART" id="SM01321"/>
    </source>
</evidence>
<dbReference type="Pfam" id="PF01797">
    <property type="entry name" value="Y1_Tnp"/>
    <property type="match status" value="1"/>
</dbReference>
<dbReference type="GO" id="GO:0004803">
    <property type="term" value="F:transposase activity"/>
    <property type="evidence" value="ECO:0007669"/>
    <property type="project" value="InterPro"/>
</dbReference>
<dbReference type="Gene3D" id="3.30.70.1290">
    <property type="entry name" value="Transposase IS200-like"/>
    <property type="match status" value="1"/>
</dbReference>
<comment type="caution">
    <text evidence="2">The sequence shown here is derived from an EMBL/GenBank/DDBJ whole genome shotgun (WGS) entry which is preliminary data.</text>
</comment>
<dbReference type="GO" id="GO:0006313">
    <property type="term" value="P:DNA transposition"/>
    <property type="evidence" value="ECO:0007669"/>
    <property type="project" value="InterPro"/>
</dbReference>